<dbReference type="GeneID" id="18932418"/>
<dbReference type="InParanoid" id="F4S9M3"/>
<name>F4S9M3_MELLP</name>
<dbReference type="Proteomes" id="UP000001072">
    <property type="component" value="Unassembled WGS sequence"/>
</dbReference>
<feature type="region of interest" description="Disordered" evidence="2">
    <location>
        <begin position="175"/>
        <end position="262"/>
    </location>
</feature>
<keyword evidence="1" id="KW-0677">Repeat</keyword>
<dbReference type="Gene3D" id="1.25.40.10">
    <property type="entry name" value="Tetratricopeptide repeat domain"/>
    <property type="match status" value="1"/>
</dbReference>
<dbReference type="KEGG" id="mlr:MELLADRAFT_73559"/>
<sequence>MGWLYEYSQLSCPFDPLLSVEYYTSASKQGEIEADMALSKWFLCGAEGYFSPNESLAVTFADKAARRNLPSAMFALGYYHEIGIGGRPDLDLAKKWYEKAYQDGNNLDAKNRLECLETGGARLSRNEHENNIDLKLVRKHTLAAQRSGFKPLPPSKNETMKQVEEVKRVAEMGVRRPGALSPDQSRQFASRSPSPLHLEDQTRKISPPPSFNNHQPGPASQQFQGRGRQPSRVQLTDEGPMSPPRTITTTTQPVTTPSRPTNTTTFNSFADMGIQTAKAKKTEDCLIM</sequence>
<dbReference type="OrthoDB" id="272077at2759"/>
<proteinExistence type="predicted"/>
<dbReference type="AlphaFoldDB" id="F4S9M3"/>
<dbReference type="EMBL" id="GL883171">
    <property type="protein sequence ID" value="EGF98662.1"/>
    <property type="molecule type" value="Genomic_DNA"/>
</dbReference>
<dbReference type="SUPFAM" id="SSF81901">
    <property type="entry name" value="HCP-like"/>
    <property type="match status" value="1"/>
</dbReference>
<dbReference type="InterPro" id="IPR011990">
    <property type="entry name" value="TPR-like_helical_dom_sf"/>
</dbReference>
<dbReference type="eggNOG" id="KOG1550">
    <property type="taxonomic scope" value="Eukaryota"/>
</dbReference>
<organism evidence="4">
    <name type="scientific">Melampsora larici-populina (strain 98AG31 / pathotype 3-4-7)</name>
    <name type="common">Poplar leaf rust fungus</name>
    <dbReference type="NCBI Taxonomy" id="747676"/>
    <lineage>
        <taxon>Eukaryota</taxon>
        <taxon>Fungi</taxon>
        <taxon>Dikarya</taxon>
        <taxon>Basidiomycota</taxon>
        <taxon>Pucciniomycotina</taxon>
        <taxon>Pucciniomycetes</taxon>
        <taxon>Pucciniales</taxon>
        <taxon>Melampsoraceae</taxon>
        <taxon>Melampsora</taxon>
    </lineage>
</organism>
<evidence type="ECO:0000256" key="2">
    <source>
        <dbReference type="SAM" id="MobiDB-lite"/>
    </source>
</evidence>
<dbReference type="VEuPathDB" id="FungiDB:MELLADRAFT_73559"/>
<dbReference type="STRING" id="747676.F4S9M3"/>
<dbReference type="PANTHER" id="PTHR46430">
    <property type="entry name" value="PROTEIN SKT5-RELATED"/>
    <property type="match status" value="1"/>
</dbReference>
<evidence type="ECO:0000313" key="3">
    <source>
        <dbReference type="EMBL" id="EGF98662.1"/>
    </source>
</evidence>
<reference evidence="4" key="1">
    <citation type="journal article" date="2011" name="Proc. Natl. Acad. Sci. U.S.A.">
        <title>Obligate biotrophy features unraveled by the genomic analysis of rust fungi.</title>
        <authorList>
            <person name="Duplessis S."/>
            <person name="Cuomo C.A."/>
            <person name="Lin Y.-C."/>
            <person name="Aerts A."/>
            <person name="Tisserant E."/>
            <person name="Veneault-Fourrey C."/>
            <person name="Joly D.L."/>
            <person name="Hacquard S."/>
            <person name="Amselem J."/>
            <person name="Cantarel B.L."/>
            <person name="Chiu R."/>
            <person name="Coutinho P.M."/>
            <person name="Feau N."/>
            <person name="Field M."/>
            <person name="Frey P."/>
            <person name="Gelhaye E."/>
            <person name="Goldberg J."/>
            <person name="Grabherr M.G."/>
            <person name="Kodira C.D."/>
            <person name="Kohler A."/>
            <person name="Kuees U."/>
            <person name="Lindquist E.A."/>
            <person name="Lucas S.M."/>
            <person name="Mago R."/>
            <person name="Mauceli E."/>
            <person name="Morin E."/>
            <person name="Murat C."/>
            <person name="Pangilinan J.L."/>
            <person name="Park R."/>
            <person name="Pearson M."/>
            <person name="Quesneville H."/>
            <person name="Rouhier N."/>
            <person name="Sakthikumar S."/>
            <person name="Salamov A.A."/>
            <person name="Schmutz J."/>
            <person name="Selles B."/>
            <person name="Shapiro H."/>
            <person name="Tanguay P."/>
            <person name="Tuskan G.A."/>
            <person name="Henrissat B."/>
            <person name="Van de Peer Y."/>
            <person name="Rouze P."/>
            <person name="Ellis J.G."/>
            <person name="Dodds P.N."/>
            <person name="Schein J.E."/>
            <person name="Zhong S."/>
            <person name="Hamelin R.C."/>
            <person name="Grigoriev I.V."/>
            <person name="Szabo L.J."/>
            <person name="Martin F."/>
        </authorList>
    </citation>
    <scope>NUCLEOTIDE SEQUENCE [LARGE SCALE GENOMIC DNA]</scope>
    <source>
        <strain evidence="4">98AG31 / pathotype 3-4-7</strain>
    </source>
</reference>
<keyword evidence="4" id="KW-1185">Reference proteome</keyword>
<protein>
    <recommendedName>
        <fullName evidence="5">HCP-like protein</fullName>
    </recommendedName>
</protein>
<dbReference type="RefSeq" id="XP_007418053.1">
    <property type="nucleotide sequence ID" value="XM_007417991.1"/>
</dbReference>
<accession>F4S9M3</accession>
<evidence type="ECO:0000256" key="1">
    <source>
        <dbReference type="ARBA" id="ARBA00022737"/>
    </source>
</evidence>
<dbReference type="Pfam" id="PF08238">
    <property type="entry name" value="Sel1"/>
    <property type="match status" value="3"/>
</dbReference>
<feature type="compositionally biased region" description="Polar residues" evidence="2">
    <location>
        <begin position="182"/>
        <end position="193"/>
    </location>
</feature>
<evidence type="ECO:0008006" key="5">
    <source>
        <dbReference type="Google" id="ProtNLM"/>
    </source>
</evidence>
<gene>
    <name evidence="3" type="ORF">MELLADRAFT_73559</name>
</gene>
<evidence type="ECO:0000313" key="4">
    <source>
        <dbReference type="Proteomes" id="UP000001072"/>
    </source>
</evidence>
<dbReference type="InterPro" id="IPR006597">
    <property type="entry name" value="Sel1-like"/>
</dbReference>
<dbReference type="SMART" id="SM00671">
    <property type="entry name" value="SEL1"/>
    <property type="match status" value="3"/>
</dbReference>
<dbReference type="HOGENOM" id="CLU_966695_0_0_1"/>
<feature type="compositionally biased region" description="Polar residues" evidence="2">
    <location>
        <begin position="211"/>
        <end position="224"/>
    </location>
</feature>
<dbReference type="InterPro" id="IPR051726">
    <property type="entry name" value="Chitin_Synth_Reg"/>
</dbReference>
<feature type="compositionally biased region" description="Low complexity" evidence="2">
    <location>
        <begin position="244"/>
        <end position="262"/>
    </location>
</feature>
<dbReference type="PANTHER" id="PTHR46430:SF2">
    <property type="entry name" value="CHITIN SYNTHASE REGULATORY FACTOR 4"/>
    <property type="match status" value="1"/>
</dbReference>